<dbReference type="Gene3D" id="1.20.58.900">
    <property type="match status" value="1"/>
</dbReference>
<name>A0AAW1CZG5_9HEMI</name>
<organism evidence="3 4">
    <name type="scientific">Rhynocoris fuscipes</name>
    <dbReference type="NCBI Taxonomy" id="488301"/>
    <lineage>
        <taxon>Eukaryota</taxon>
        <taxon>Metazoa</taxon>
        <taxon>Ecdysozoa</taxon>
        <taxon>Arthropoda</taxon>
        <taxon>Hexapoda</taxon>
        <taxon>Insecta</taxon>
        <taxon>Pterygota</taxon>
        <taxon>Neoptera</taxon>
        <taxon>Paraneoptera</taxon>
        <taxon>Hemiptera</taxon>
        <taxon>Heteroptera</taxon>
        <taxon>Panheteroptera</taxon>
        <taxon>Cimicomorpha</taxon>
        <taxon>Reduviidae</taxon>
        <taxon>Harpactorinae</taxon>
        <taxon>Harpactorini</taxon>
        <taxon>Rhynocoris</taxon>
    </lineage>
</organism>
<feature type="region of interest" description="Disordered" evidence="1">
    <location>
        <begin position="171"/>
        <end position="216"/>
    </location>
</feature>
<dbReference type="EMBL" id="JAPXFL010000007">
    <property type="protein sequence ID" value="KAK9503861.1"/>
    <property type="molecule type" value="Genomic_DNA"/>
</dbReference>
<feature type="region of interest" description="Disordered" evidence="1">
    <location>
        <begin position="731"/>
        <end position="875"/>
    </location>
</feature>
<evidence type="ECO:0000256" key="1">
    <source>
        <dbReference type="SAM" id="MobiDB-lite"/>
    </source>
</evidence>
<evidence type="ECO:0000313" key="3">
    <source>
        <dbReference type="EMBL" id="KAK9503861.1"/>
    </source>
</evidence>
<dbReference type="Proteomes" id="UP001461498">
    <property type="component" value="Unassembled WGS sequence"/>
</dbReference>
<evidence type="ECO:0000259" key="2">
    <source>
        <dbReference type="PROSITE" id="PS50826"/>
    </source>
</evidence>
<feature type="region of interest" description="Disordered" evidence="1">
    <location>
        <begin position="13"/>
        <end position="36"/>
    </location>
</feature>
<dbReference type="InterPro" id="IPR004012">
    <property type="entry name" value="Run_dom"/>
</dbReference>
<keyword evidence="4" id="KW-1185">Reference proteome</keyword>
<comment type="caution">
    <text evidence="3">The sequence shown here is derived from an EMBL/GenBank/DDBJ whole genome shotgun (WGS) entry which is preliminary data.</text>
</comment>
<sequence>MQTSSLQFNLINNVNSSDNKRQQNNSEGDGASRNDKKPVYVLYPNYTLPDLEFLRRNSLDLDRVLLAPLKFAGSGGSTGSSGSPQSPQVKSGLPYRQVTRNDIEMLRQKGLSHVVDWTSLTPLLPSEYWSVLAELPQIRQHSAARFENTKPLFCMTPTQNKEFTTFNDQTGAAGKTGVNTSGCSTGTAPSSGYRGSSTLLSESGGGGGGTGSGGGSNPLYVYNYGGVDEKARRVTSRRHQNSNDTPPPQENKRYSMFEFGAVEEVLDELNENAKKRKSFPNQHIALKDTIDKEVWDDWWRDCRQRAHSPPSAHAQRLDQLIELSGHEQWRTQDIHNLRDQVSKFLSEVGRKCVSFADKGDQQLTPPNSPTYQKGYQCKQPGVVQELHHHPDDPSYKARYDGGSKKSLVDGIIESVDKIINYTDENISQVILDTLCPALYALFSDGLKHQLDTPFGPIGNSVWQVVEASAQQGPMTRALHDLVMKLNGEDVLSEGLIKFNAFVFGLLNVKGLDAYMSYIRTRETILSKHYMDESLLLSASRGQAKCRTLTDNLITSLSSLSQCNFSLDLLYETRQLHNSLLQLQRLPLSPNQNIEIASNSLLLKKIVQSIRSGLSNFSSTEQSQASETKSSRPRSCVDAVAAGSGSTDLAGTAKKRWSGVQVGSRLASAFERLQGEDDYPDSLCILCSLEAGIKSSSSGEELSAVDKEQYVLDDKVGSKFRNLQRKWELLSGRDSSVRDPSDISPVKSNTPSATVRSRIPRPVTSPVRPQPTSRLPTPVSIQQRRLPTSINGTSTQRSRIGSASGSSSSKGGINRQSRADLADGPQGKVCRPSSLPYRPPAKIQPRRAASSSTIRKPVSSSSYTNNNRSNLPTQGQEFGYKLPIIGT</sequence>
<feature type="compositionally biased region" description="Polar residues" evidence="1">
    <location>
        <begin position="769"/>
        <end position="796"/>
    </location>
</feature>
<protein>
    <recommendedName>
        <fullName evidence="2">RUN domain-containing protein</fullName>
    </recommendedName>
</protein>
<feature type="compositionally biased region" description="Polar residues" evidence="1">
    <location>
        <begin position="177"/>
        <end position="194"/>
    </location>
</feature>
<gene>
    <name evidence="3" type="ORF">O3M35_010329</name>
</gene>
<feature type="domain" description="RUN" evidence="2">
    <location>
        <begin position="425"/>
        <end position="571"/>
    </location>
</feature>
<proteinExistence type="predicted"/>
<feature type="region of interest" description="Disordered" evidence="1">
    <location>
        <begin position="73"/>
        <end position="93"/>
    </location>
</feature>
<accession>A0AAW1CZG5</accession>
<feature type="compositionally biased region" description="Polar residues" evidence="1">
    <location>
        <begin position="13"/>
        <end position="27"/>
    </location>
</feature>
<dbReference type="SMART" id="SM00593">
    <property type="entry name" value="RUN"/>
    <property type="match status" value="1"/>
</dbReference>
<dbReference type="AlphaFoldDB" id="A0AAW1CZG5"/>
<dbReference type="PANTHER" id="PTHR15591">
    <property type="entry name" value="RUN AND SH3 DOMAIN CONTAINING"/>
    <property type="match status" value="1"/>
</dbReference>
<dbReference type="PROSITE" id="PS50826">
    <property type="entry name" value="RUN"/>
    <property type="match status" value="1"/>
</dbReference>
<feature type="compositionally biased region" description="Gly residues" evidence="1">
    <location>
        <begin position="203"/>
        <end position="216"/>
    </location>
</feature>
<dbReference type="Pfam" id="PF02759">
    <property type="entry name" value="RUN"/>
    <property type="match status" value="1"/>
</dbReference>
<dbReference type="InterPro" id="IPR047343">
    <property type="entry name" value="RUSC1_2"/>
</dbReference>
<dbReference type="CDD" id="cd17685">
    <property type="entry name" value="RUN_RUSC"/>
    <property type="match status" value="1"/>
</dbReference>
<dbReference type="SUPFAM" id="SSF140741">
    <property type="entry name" value="RUN domain-like"/>
    <property type="match status" value="1"/>
</dbReference>
<feature type="region of interest" description="Disordered" evidence="1">
    <location>
        <begin position="233"/>
        <end position="254"/>
    </location>
</feature>
<feature type="compositionally biased region" description="Low complexity" evidence="1">
    <location>
        <begin position="858"/>
        <end position="869"/>
    </location>
</feature>
<reference evidence="3 4" key="1">
    <citation type="submission" date="2022-12" db="EMBL/GenBank/DDBJ databases">
        <title>Chromosome-level genome assembly of true bugs.</title>
        <authorList>
            <person name="Ma L."/>
            <person name="Li H."/>
        </authorList>
    </citation>
    <scope>NUCLEOTIDE SEQUENCE [LARGE SCALE GENOMIC DNA]</scope>
    <source>
        <strain evidence="3">Lab_2022b</strain>
    </source>
</reference>
<dbReference type="PANTHER" id="PTHR15591:SF13">
    <property type="entry name" value="RUN DOMAIN-CONTAINING PROTEIN"/>
    <property type="match status" value="1"/>
</dbReference>
<dbReference type="InterPro" id="IPR037213">
    <property type="entry name" value="Run_dom_sf"/>
</dbReference>
<dbReference type="GO" id="GO:0031410">
    <property type="term" value="C:cytoplasmic vesicle"/>
    <property type="evidence" value="ECO:0007669"/>
    <property type="project" value="TreeGrafter"/>
</dbReference>
<feature type="compositionally biased region" description="Polar residues" evidence="1">
    <location>
        <begin position="745"/>
        <end position="754"/>
    </location>
</feature>
<feature type="compositionally biased region" description="Low complexity" evidence="1">
    <location>
        <begin position="797"/>
        <end position="811"/>
    </location>
</feature>
<evidence type="ECO:0000313" key="4">
    <source>
        <dbReference type="Proteomes" id="UP001461498"/>
    </source>
</evidence>